<dbReference type="EC" id="1.10.3.2" evidence="5"/>
<dbReference type="STRING" id="1141098.A0A1Y2E1S3"/>
<dbReference type="InterPro" id="IPR008972">
    <property type="entry name" value="Cupredoxin"/>
</dbReference>
<feature type="domain" description="Plastocyanin-like" evidence="16">
    <location>
        <begin position="442"/>
        <end position="572"/>
    </location>
</feature>
<dbReference type="FunFam" id="2.60.40.420:FF:000021">
    <property type="entry name" value="Extracellular dihydrogeodin oxidase/laccase"/>
    <property type="match status" value="1"/>
</dbReference>
<comment type="similarity">
    <text evidence="4">Belongs to the multicopper oxidase family.</text>
</comment>
<name>A0A1Y2E1S3_9PEZI</name>
<evidence type="ECO:0000259" key="15">
    <source>
        <dbReference type="Pfam" id="PF00394"/>
    </source>
</evidence>
<sequence>MFGHDWTSKLVVGLSLATLATSNPVAAPQATTTITPSGPPCTHSATNRACWRNGFNITTDYETSLGTPPGITRVYNLVITNVSSFSPDGVSKPAMLINVGLPAVTCSMLTSFEGTFPGPLITADWGDFLQINVHNNLPQNGTSIHWHGMRQLGTNDQDGVNGVTECPIPPNHVKSYTFRATQYGTSWYHSHFSAQYGNGVLGPMQINGPASANYDIDLGPYVISDWYRTTADEAASIAEIVTNGAPPASSNVLFNGTNINPSGSGGQYNRVTLTPGRKHRLRLINTSVENHFSVSLVGHNFTVISTDMVAIEPLVASSLFMAVGQRYDVIIESNQNVDSYWFNATLVGGLCGVSVNTAPAAIFSYQGAPAAGVPSDPGVPLTTTPCIDNTGFVPIVPRQAPQSEFAASQDVLDIQLETTTVNSTAVFRWEINGESNDVKWDKPTLEYVRDGDTSYPPEANVIILDEPDVWTFWVVQNNAIIPHPIHLHGHDFLLLGTSDTDANPTEPVIFNEASDIGGLNFNNPTRRDVAMLPPFGWLVIAWKTDNPGAWLVHCHIAWHVSQDLSVQFLEMRDQIPKAMDLGQLEPQCSDWEAYYETSYWKIADSGL</sequence>
<dbReference type="Proteomes" id="UP000193689">
    <property type="component" value="Unassembled WGS sequence"/>
</dbReference>
<feature type="chain" id="PRO_5012214894" description="laccase" evidence="14">
    <location>
        <begin position="23"/>
        <end position="607"/>
    </location>
</feature>
<feature type="domain" description="Plastocyanin-like" evidence="15">
    <location>
        <begin position="222"/>
        <end position="368"/>
    </location>
</feature>
<dbReference type="Pfam" id="PF00394">
    <property type="entry name" value="Cu-oxidase"/>
    <property type="match status" value="1"/>
</dbReference>
<dbReference type="CDD" id="cd13901">
    <property type="entry name" value="CuRO_3_MaLCC_like"/>
    <property type="match status" value="1"/>
</dbReference>
<dbReference type="InterPro" id="IPR011707">
    <property type="entry name" value="Cu-oxidase-like_N"/>
</dbReference>
<evidence type="ECO:0000259" key="17">
    <source>
        <dbReference type="Pfam" id="PF07732"/>
    </source>
</evidence>
<keyword evidence="6" id="KW-0479">Metal-binding</keyword>
<evidence type="ECO:0000256" key="7">
    <source>
        <dbReference type="ARBA" id="ARBA00022729"/>
    </source>
</evidence>
<dbReference type="OrthoDB" id="2121828at2759"/>
<dbReference type="RefSeq" id="XP_040716611.1">
    <property type="nucleotide sequence ID" value="XM_040865275.1"/>
</dbReference>
<dbReference type="EMBL" id="MCFJ01000006">
    <property type="protein sequence ID" value="ORY65459.1"/>
    <property type="molecule type" value="Genomic_DNA"/>
</dbReference>
<keyword evidence="11" id="KW-1015">Disulfide bond</keyword>
<comment type="pathway">
    <text evidence="3">Secondary metabolite biosynthesis.</text>
</comment>
<evidence type="ECO:0000256" key="2">
    <source>
        <dbReference type="ARBA" id="ARBA00001935"/>
    </source>
</evidence>
<evidence type="ECO:0000256" key="1">
    <source>
        <dbReference type="ARBA" id="ARBA00000349"/>
    </source>
</evidence>
<dbReference type="GO" id="GO:0052716">
    <property type="term" value="F:hydroquinone:oxygen oxidoreductase activity"/>
    <property type="evidence" value="ECO:0007669"/>
    <property type="project" value="UniProtKB-EC"/>
</dbReference>
<gene>
    <name evidence="18" type="ORF">BCR38DRAFT_523908</name>
</gene>
<evidence type="ECO:0000256" key="8">
    <source>
        <dbReference type="ARBA" id="ARBA00022737"/>
    </source>
</evidence>
<keyword evidence="7 14" id="KW-0732">Signal</keyword>
<dbReference type="AlphaFoldDB" id="A0A1Y2E1S3"/>
<evidence type="ECO:0000256" key="5">
    <source>
        <dbReference type="ARBA" id="ARBA00012297"/>
    </source>
</evidence>
<keyword evidence="9" id="KW-0560">Oxidoreductase</keyword>
<evidence type="ECO:0000256" key="9">
    <source>
        <dbReference type="ARBA" id="ARBA00023002"/>
    </source>
</evidence>
<evidence type="ECO:0000256" key="6">
    <source>
        <dbReference type="ARBA" id="ARBA00022723"/>
    </source>
</evidence>
<evidence type="ECO:0000256" key="11">
    <source>
        <dbReference type="ARBA" id="ARBA00023157"/>
    </source>
</evidence>
<dbReference type="InParanoid" id="A0A1Y2E1S3"/>
<comment type="caution">
    <text evidence="18">The sequence shown here is derived from an EMBL/GenBank/DDBJ whole genome shotgun (WGS) entry which is preliminary data.</text>
</comment>
<dbReference type="Pfam" id="PF07731">
    <property type="entry name" value="Cu-oxidase_2"/>
    <property type="match status" value="1"/>
</dbReference>
<dbReference type="InterPro" id="IPR045087">
    <property type="entry name" value="Cu-oxidase_fam"/>
</dbReference>
<keyword evidence="13" id="KW-0439">Lignin degradation</keyword>
<keyword evidence="12" id="KW-0325">Glycoprotein</keyword>
<dbReference type="CDD" id="cd13854">
    <property type="entry name" value="CuRO_1_MaLCC_like"/>
    <property type="match status" value="1"/>
</dbReference>
<dbReference type="Gene3D" id="2.60.40.420">
    <property type="entry name" value="Cupredoxins - blue copper proteins"/>
    <property type="match status" value="3"/>
</dbReference>
<dbReference type="CDD" id="cd13880">
    <property type="entry name" value="CuRO_2_MaLCC_like"/>
    <property type="match status" value="1"/>
</dbReference>
<accession>A0A1Y2E1S3</accession>
<dbReference type="PANTHER" id="PTHR11709">
    <property type="entry name" value="MULTI-COPPER OXIDASE"/>
    <property type="match status" value="1"/>
</dbReference>
<comment type="cofactor">
    <cofactor evidence="2">
        <name>Cu cation</name>
        <dbReference type="ChEBI" id="CHEBI:23378"/>
    </cofactor>
</comment>
<dbReference type="FunFam" id="2.60.40.420:FF:000046">
    <property type="entry name" value="Multicopper oxidase"/>
    <property type="match status" value="1"/>
</dbReference>
<evidence type="ECO:0000256" key="3">
    <source>
        <dbReference type="ARBA" id="ARBA00005179"/>
    </source>
</evidence>
<dbReference type="InterPro" id="IPR011706">
    <property type="entry name" value="Cu-oxidase_C"/>
</dbReference>
<proteinExistence type="inferred from homology"/>
<dbReference type="InterPro" id="IPR001117">
    <property type="entry name" value="Cu-oxidase_2nd"/>
</dbReference>
<evidence type="ECO:0000256" key="10">
    <source>
        <dbReference type="ARBA" id="ARBA00023008"/>
    </source>
</evidence>
<evidence type="ECO:0000256" key="13">
    <source>
        <dbReference type="ARBA" id="ARBA00023185"/>
    </source>
</evidence>
<dbReference type="GO" id="GO:0046274">
    <property type="term" value="P:lignin catabolic process"/>
    <property type="evidence" value="ECO:0007669"/>
    <property type="project" value="UniProtKB-KW"/>
</dbReference>
<keyword evidence="10" id="KW-0186">Copper</keyword>
<reference evidence="18 19" key="1">
    <citation type="submission" date="2016-07" db="EMBL/GenBank/DDBJ databases">
        <title>Pervasive Adenine N6-methylation of Active Genes in Fungi.</title>
        <authorList>
            <consortium name="DOE Joint Genome Institute"/>
            <person name="Mondo S.J."/>
            <person name="Dannebaum R.O."/>
            <person name="Kuo R.C."/>
            <person name="Labutti K."/>
            <person name="Haridas S."/>
            <person name="Kuo A."/>
            <person name="Salamov A."/>
            <person name="Ahrendt S.R."/>
            <person name="Lipzen A."/>
            <person name="Sullivan W."/>
            <person name="Andreopoulos W.B."/>
            <person name="Clum A."/>
            <person name="Lindquist E."/>
            <person name="Daum C."/>
            <person name="Ramamoorthy G.K."/>
            <person name="Gryganskyi A."/>
            <person name="Culley D."/>
            <person name="Magnuson J.K."/>
            <person name="James T.Y."/>
            <person name="O'Malley M.A."/>
            <person name="Stajich J.E."/>
            <person name="Spatafora J.W."/>
            <person name="Visel A."/>
            <person name="Grigoriev I.V."/>
        </authorList>
    </citation>
    <scope>NUCLEOTIDE SEQUENCE [LARGE SCALE GENOMIC DNA]</scope>
    <source>
        <strain evidence="18 19">CBS 129021</strain>
    </source>
</reference>
<dbReference type="GO" id="GO:0005507">
    <property type="term" value="F:copper ion binding"/>
    <property type="evidence" value="ECO:0007669"/>
    <property type="project" value="InterPro"/>
</dbReference>
<dbReference type="PANTHER" id="PTHR11709:SF87">
    <property type="entry name" value="LACCASE"/>
    <property type="match status" value="1"/>
</dbReference>
<comment type="catalytic activity">
    <reaction evidence="1">
        <text>4 hydroquinone + O2 = 4 benzosemiquinone + 2 H2O</text>
        <dbReference type="Rhea" id="RHEA:11276"/>
        <dbReference type="ChEBI" id="CHEBI:15377"/>
        <dbReference type="ChEBI" id="CHEBI:15379"/>
        <dbReference type="ChEBI" id="CHEBI:17594"/>
        <dbReference type="ChEBI" id="CHEBI:17977"/>
        <dbReference type="EC" id="1.10.3.2"/>
    </reaction>
</comment>
<evidence type="ECO:0000256" key="14">
    <source>
        <dbReference type="SAM" id="SignalP"/>
    </source>
</evidence>
<keyword evidence="8" id="KW-0677">Repeat</keyword>
<keyword evidence="19" id="KW-1185">Reference proteome</keyword>
<organism evidence="18 19">
    <name type="scientific">Pseudomassariella vexata</name>
    <dbReference type="NCBI Taxonomy" id="1141098"/>
    <lineage>
        <taxon>Eukaryota</taxon>
        <taxon>Fungi</taxon>
        <taxon>Dikarya</taxon>
        <taxon>Ascomycota</taxon>
        <taxon>Pezizomycotina</taxon>
        <taxon>Sordariomycetes</taxon>
        <taxon>Xylariomycetidae</taxon>
        <taxon>Amphisphaeriales</taxon>
        <taxon>Pseudomassariaceae</taxon>
        <taxon>Pseudomassariella</taxon>
    </lineage>
</organism>
<evidence type="ECO:0000313" key="19">
    <source>
        <dbReference type="Proteomes" id="UP000193689"/>
    </source>
</evidence>
<feature type="domain" description="Plastocyanin-like" evidence="17">
    <location>
        <begin position="108"/>
        <end position="210"/>
    </location>
</feature>
<dbReference type="FunFam" id="2.60.40.420:FF:000045">
    <property type="entry name" value="Laccase 2"/>
    <property type="match status" value="1"/>
</dbReference>
<dbReference type="Pfam" id="PF07732">
    <property type="entry name" value="Cu-oxidase_3"/>
    <property type="match status" value="1"/>
</dbReference>
<evidence type="ECO:0000256" key="12">
    <source>
        <dbReference type="ARBA" id="ARBA00023180"/>
    </source>
</evidence>
<evidence type="ECO:0000259" key="16">
    <source>
        <dbReference type="Pfam" id="PF07731"/>
    </source>
</evidence>
<protein>
    <recommendedName>
        <fullName evidence="5">laccase</fullName>
        <ecNumber evidence="5">1.10.3.2</ecNumber>
    </recommendedName>
</protein>
<feature type="signal peptide" evidence="14">
    <location>
        <begin position="1"/>
        <end position="22"/>
    </location>
</feature>
<evidence type="ECO:0000256" key="4">
    <source>
        <dbReference type="ARBA" id="ARBA00010609"/>
    </source>
</evidence>
<dbReference type="SUPFAM" id="SSF49503">
    <property type="entry name" value="Cupredoxins"/>
    <property type="match status" value="3"/>
</dbReference>
<dbReference type="GeneID" id="63781487"/>
<evidence type="ECO:0000313" key="18">
    <source>
        <dbReference type="EMBL" id="ORY65459.1"/>
    </source>
</evidence>